<dbReference type="GO" id="GO:0022857">
    <property type="term" value="F:transmembrane transporter activity"/>
    <property type="evidence" value="ECO:0007669"/>
    <property type="project" value="InterPro"/>
</dbReference>
<evidence type="ECO:0000256" key="3">
    <source>
        <dbReference type="ARBA" id="ARBA00022448"/>
    </source>
</evidence>
<comment type="subcellular location">
    <subcellularLocation>
        <location evidence="1">Membrane</location>
        <topology evidence="1">Multi-pass membrane protein</topology>
    </subcellularLocation>
</comment>
<name>A0A1N7KY36_9BACL</name>
<feature type="transmembrane region" description="Helical" evidence="8">
    <location>
        <begin position="235"/>
        <end position="260"/>
    </location>
</feature>
<evidence type="ECO:0000313" key="9">
    <source>
        <dbReference type="EMBL" id="SIS66447.1"/>
    </source>
</evidence>
<keyword evidence="4 8" id="KW-0812">Transmembrane</keyword>
<evidence type="ECO:0000256" key="8">
    <source>
        <dbReference type="SAM" id="Phobius"/>
    </source>
</evidence>
<dbReference type="InterPro" id="IPR001734">
    <property type="entry name" value="Na/solute_symporter"/>
</dbReference>
<dbReference type="AlphaFoldDB" id="A0A1N7KY36"/>
<dbReference type="PANTHER" id="PTHR48086">
    <property type="entry name" value="SODIUM/PROLINE SYMPORTER-RELATED"/>
    <property type="match status" value="1"/>
</dbReference>
<feature type="transmembrane region" description="Helical" evidence="8">
    <location>
        <begin position="314"/>
        <end position="343"/>
    </location>
</feature>
<dbReference type="RefSeq" id="WP_076345167.1">
    <property type="nucleotide sequence ID" value="NZ_FTOO01000002.1"/>
</dbReference>
<feature type="transmembrane region" description="Helical" evidence="8">
    <location>
        <begin position="158"/>
        <end position="177"/>
    </location>
</feature>
<feature type="transmembrane region" description="Helical" evidence="8">
    <location>
        <begin position="119"/>
        <end position="138"/>
    </location>
</feature>
<protein>
    <submittedName>
        <fullName evidence="9">Solute:Na+ symporter, SSS family</fullName>
    </submittedName>
</protein>
<accession>A0A1N7KY36</accession>
<dbReference type="STRING" id="252246.SAMN05421799_102264"/>
<evidence type="ECO:0000256" key="1">
    <source>
        <dbReference type="ARBA" id="ARBA00004141"/>
    </source>
</evidence>
<evidence type="ECO:0000256" key="4">
    <source>
        <dbReference type="ARBA" id="ARBA00022692"/>
    </source>
</evidence>
<comment type="similarity">
    <text evidence="2 7">Belongs to the sodium:solute symporter (SSF) (TC 2.A.21) family.</text>
</comment>
<reference evidence="10" key="1">
    <citation type="submission" date="2017-01" db="EMBL/GenBank/DDBJ databases">
        <authorList>
            <person name="Varghese N."/>
            <person name="Submissions S."/>
        </authorList>
    </citation>
    <scope>NUCLEOTIDE SEQUENCE [LARGE SCALE GENOMIC DNA]</scope>
    <source>
        <strain evidence="10">DSM 16176</strain>
    </source>
</reference>
<proteinExistence type="inferred from homology"/>
<dbReference type="EMBL" id="FTOO01000002">
    <property type="protein sequence ID" value="SIS66447.1"/>
    <property type="molecule type" value="Genomic_DNA"/>
</dbReference>
<feature type="transmembrane region" description="Helical" evidence="8">
    <location>
        <begin position="74"/>
        <end position="98"/>
    </location>
</feature>
<keyword evidence="5 8" id="KW-1133">Transmembrane helix</keyword>
<dbReference type="GO" id="GO:0005886">
    <property type="term" value="C:plasma membrane"/>
    <property type="evidence" value="ECO:0007669"/>
    <property type="project" value="TreeGrafter"/>
</dbReference>
<feature type="transmembrane region" description="Helical" evidence="8">
    <location>
        <begin position="189"/>
        <end position="215"/>
    </location>
</feature>
<dbReference type="OrthoDB" id="9810181at2"/>
<dbReference type="InterPro" id="IPR038377">
    <property type="entry name" value="Na/Glc_symporter_sf"/>
</dbReference>
<dbReference type="Proteomes" id="UP000186156">
    <property type="component" value="Unassembled WGS sequence"/>
</dbReference>
<feature type="transmembrane region" description="Helical" evidence="8">
    <location>
        <begin position="416"/>
        <end position="435"/>
    </location>
</feature>
<feature type="transmembrane region" description="Helical" evidence="8">
    <location>
        <begin position="44"/>
        <end position="68"/>
    </location>
</feature>
<dbReference type="Gene3D" id="1.20.1730.10">
    <property type="entry name" value="Sodium/glucose cotransporter"/>
    <property type="match status" value="1"/>
</dbReference>
<evidence type="ECO:0000256" key="5">
    <source>
        <dbReference type="ARBA" id="ARBA00022989"/>
    </source>
</evidence>
<feature type="transmembrane region" description="Helical" evidence="8">
    <location>
        <begin position="6"/>
        <end position="23"/>
    </location>
</feature>
<feature type="transmembrane region" description="Helical" evidence="8">
    <location>
        <begin position="272"/>
        <end position="294"/>
    </location>
</feature>
<organism evidence="9 10">
    <name type="scientific">Alicyclobacillus vulcanalis</name>
    <dbReference type="NCBI Taxonomy" id="252246"/>
    <lineage>
        <taxon>Bacteria</taxon>
        <taxon>Bacillati</taxon>
        <taxon>Bacillota</taxon>
        <taxon>Bacilli</taxon>
        <taxon>Bacillales</taxon>
        <taxon>Alicyclobacillaceae</taxon>
        <taxon>Alicyclobacillus</taxon>
    </lineage>
</organism>
<dbReference type="InterPro" id="IPR050277">
    <property type="entry name" value="Sodium:Solute_Symporter"/>
</dbReference>
<evidence type="ECO:0000256" key="7">
    <source>
        <dbReference type="RuleBase" id="RU362091"/>
    </source>
</evidence>
<dbReference type="CDD" id="cd10322">
    <property type="entry name" value="SLC5sbd"/>
    <property type="match status" value="1"/>
</dbReference>
<sequence length="491" mass="52505">MKSVPLLIIALTLLVAFVLAVWSRAHKRMDLEQWTVAGRGFGALFVFLLLAGEIYTTFTFLGGSGWAYGTGGPAAYILAYGAVAYVVSYFLLPPIWRYAKAHGLLSQPDFFAAQFDSQLLGALVAVVGVVAIVPYLQSQMTGLGLIVQMASYGRISETWAIAIAMLVLALYVTLSGVHGTAWTAVLKDLAILAVVLAVGTILPSRVGGLSAMFHAIAHLRPGFLQLGFKGMGVPWFISTVALTGLGFYMWPHAFGAVYTAKHERVFRRNATFLPLYQLILLFVFFAGFAAILIVPGLKNSNLALLAAVERVFPAWAVGVVGGAGVLTALVPGSLMLMTAGTLVAENLYRPLRATASPREIQTVARVVVFVVAAITFLFSIHSNAAIVALLLMGYNFVTQFFPAVVLCLWRRAWVTTPGAVCGILVGVILVVYFSLAQQTIVAGLNSGFLALVANFAVTLIVSAATRPWEARRARSRQAVDGAYDVRGADAP</sequence>
<keyword evidence="10" id="KW-1185">Reference proteome</keyword>
<feature type="transmembrane region" description="Helical" evidence="8">
    <location>
        <begin position="447"/>
        <end position="465"/>
    </location>
</feature>
<dbReference type="PANTHER" id="PTHR48086:SF8">
    <property type="entry name" value="MONOCARBOXYLIC ACID PERMEASE"/>
    <property type="match status" value="1"/>
</dbReference>
<evidence type="ECO:0000256" key="6">
    <source>
        <dbReference type="ARBA" id="ARBA00023136"/>
    </source>
</evidence>
<feature type="transmembrane region" description="Helical" evidence="8">
    <location>
        <begin position="386"/>
        <end position="409"/>
    </location>
</feature>
<keyword evidence="6 8" id="KW-0472">Membrane</keyword>
<dbReference type="PROSITE" id="PS50283">
    <property type="entry name" value="NA_SOLUT_SYMP_3"/>
    <property type="match status" value="1"/>
</dbReference>
<keyword evidence="3" id="KW-0813">Transport</keyword>
<gene>
    <name evidence="9" type="ORF">SAMN05421799_102264</name>
</gene>
<feature type="transmembrane region" description="Helical" evidence="8">
    <location>
        <begin position="363"/>
        <end position="380"/>
    </location>
</feature>
<evidence type="ECO:0000256" key="2">
    <source>
        <dbReference type="ARBA" id="ARBA00006434"/>
    </source>
</evidence>
<dbReference type="Pfam" id="PF00474">
    <property type="entry name" value="SSF"/>
    <property type="match status" value="1"/>
</dbReference>
<evidence type="ECO:0000313" key="10">
    <source>
        <dbReference type="Proteomes" id="UP000186156"/>
    </source>
</evidence>